<comment type="catalytic activity">
    <reaction evidence="7">
        <text>L-threonyl-[protein] + ATP = O-phospho-L-threonyl-[protein] + ADP + H(+)</text>
        <dbReference type="Rhea" id="RHEA:46608"/>
        <dbReference type="Rhea" id="RHEA-COMP:11060"/>
        <dbReference type="Rhea" id="RHEA-COMP:11605"/>
        <dbReference type="ChEBI" id="CHEBI:15378"/>
        <dbReference type="ChEBI" id="CHEBI:30013"/>
        <dbReference type="ChEBI" id="CHEBI:30616"/>
        <dbReference type="ChEBI" id="CHEBI:61977"/>
        <dbReference type="ChEBI" id="CHEBI:456216"/>
        <dbReference type="EC" id="2.7.11.1"/>
    </reaction>
</comment>
<dbReference type="EMBL" id="SLWV01000003">
    <property type="protein sequence ID" value="TCO78983.1"/>
    <property type="molecule type" value="Genomic_DNA"/>
</dbReference>
<dbReference type="InterPro" id="IPR011009">
    <property type="entry name" value="Kinase-like_dom_sf"/>
</dbReference>
<organism evidence="13 14">
    <name type="scientific">Marinisporobacter balticus</name>
    <dbReference type="NCBI Taxonomy" id="2018667"/>
    <lineage>
        <taxon>Bacteria</taxon>
        <taxon>Bacillati</taxon>
        <taxon>Bacillota</taxon>
        <taxon>Clostridia</taxon>
        <taxon>Peptostreptococcales</taxon>
        <taxon>Thermotaleaceae</taxon>
        <taxon>Marinisporobacter</taxon>
    </lineage>
</organism>
<dbReference type="PROSITE" id="PS00107">
    <property type="entry name" value="PROTEIN_KINASE_ATP"/>
    <property type="match status" value="1"/>
</dbReference>
<evidence type="ECO:0000256" key="3">
    <source>
        <dbReference type="ARBA" id="ARBA00022679"/>
    </source>
</evidence>
<evidence type="ECO:0000313" key="13">
    <source>
        <dbReference type="EMBL" id="TCO78983.1"/>
    </source>
</evidence>
<evidence type="ECO:0000256" key="9">
    <source>
        <dbReference type="PROSITE-ProRule" id="PRU10141"/>
    </source>
</evidence>
<evidence type="ECO:0000256" key="7">
    <source>
        <dbReference type="ARBA" id="ARBA00047899"/>
    </source>
</evidence>
<feature type="domain" description="PASTA" evidence="12">
    <location>
        <begin position="413"/>
        <end position="479"/>
    </location>
</feature>
<proteinExistence type="predicted"/>
<keyword evidence="2" id="KW-0723">Serine/threonine-protein kinase</keyword>
<evidence type="ECO:0000256" key="5">
    <source>
        <dbReference type="ARBA" id="ARBA00022777"/>
    </source>
</evidence>
<evidence type="ECO:0000256" key="6">
    <source>
        <dbReference type="ARBA" id="ARBA00022840"/>
    </source>
</evidence>
<dbReference type="Proteomes" id="UP000294919">
    <property type="component" value="Unassembled WGS sequence"/>
</dbReference>
<keyword evidence="10" id="KW-0472">Membrane</keyword>
<keyword evidence="5 13" id="KW-0418">Kinase</keyword>
<dbReference type="InterPro" id="IPR005543">
    <property type="entry name" value="PASTA_dom"/>
</dbReference>
<evidence type="ECO:0000256" key="10">
    <source>
        <dbReference type="SAM" id="Phobius"/>
    </source>
</evidence>
<dbReference type="PANTHER" id="PTHR43289">
    <property type="entry name" value="MITOGEN-ACTIVATED PROTEIN KINASE KINASE KINASE 20-RELATED"/>
    <property type="match status" value="1"/>
</dbReference>
<dbReference type="FunFam" id="1.10.510.10:FF:000021">
    <property type="entry name" value="Serine/threonine protein kinase"/>
    <property type="match status" value="1"/>
</dbReference>
<dbReference type="InterPro" id="IPR008271">
    <property type="entry name" value="Ser/Thr_kinase_AS"/>
</dbReference>
<dbReference type="PANTHER" id="PTHR43289:SF34">
    <property type="entry name" value="SERINE_THREONINE-PROTEIN KINASE YBDM-RELATED"/>
    <property type="match status" value="1"/>
</dbReference>
<keyword evidence="3" id="KW-0808">Transferase</keyword>
<evidence type="ECO:0000256" key="2">
    <source>
        <dbReference type="ARBA" id="ARBA00022527"/>
    </source>
</evidence>
<dbReference type="EC" id="2.7.11.1" evidence="1"/>
<dbReference type="Gene3D" id="3.30.200.20">
    <property type="entry name" value="Phosphorylase Kinase, domain 1"/>
    <property type="match status" value="1"/>
</dbReference>
<feature type="transmembrane region" description="Helical" evidence="10">
    <location>
        <begin position="318"/>
        <end position="340"/>
    </location>
</feature>
<feature type="domain" description="PASTA" evidence="12">
    <location>
        <begin position="346"/>
        <end position="412"/>
    </location>
</feature>
<dbReference type="CDD" id="cd14014">
    <property type="entry name" value="STKc_PknB_like"/>
    <property type="match status" value="1"/>
</dbReference>
<dbReference type="PROSITE" id="PS00108">
    <property type="entry name" value="PROTEIN_KINASE_ST"/>
    <property type="match status" value="1"/>
</dbReference>
<name>A0A4R2KYL5_9FIRM</name>
<dbReference type="PROSITE" id="PS51178">
    <property type="entry name" value="PASTA"/>
    <property type="match status" value="3"/>
</dbReference>
<evidence type="ECO:0000256" key="8">
    <source>
        <dbReference type="ARBA" id="ARBA00048679"/>
    </source>
</evidence>
<dbReference type="OrthoDB" id="9788659at2"/>
<keyword evidence="14" id="KW-1185">Reference proteome</keyword>
<dbReference type="SUPFAM" id="SSF56112">
    <property type="entry name" value="Protein kinase-like (PK-like)"/>
    <property type="match status" value="1"/>
</dbReference>
<dbReference type="Gene3D" id="3.30.10.20">
    <property type="match status" value="3"/>
</dbReference>
<evidence type="ECO:0000256" key="1">
    <source>
        <dbReference type="ARBA" id="ARBA00012513"/>
    </source>
</evidence>
<gene>
    <name evidence="13" type="ORF">EV214_10333</name>
</gene>
<evidence type="ECO:0000313" key="14">
    <source>
        <dbReference type="Proteomes" id="UP000294919"/>
    </source>
</evidence>
<dbReference type="RefSeq" id="WP_132242604.1">
    <property type="nucleotide sequence ID" value="NZ_SLWV01000003.1"/>
</dbReference>
<feature type="domain" description="PASTA" evidence="12">
    <location>
        <begin position="482"/>
        <end position="549"/>
    </location>
</feature>
<dbReference type="SMART" id="SM00220">
    <property type="entry name" value="S_TKc"/>
    <property type="match status" value="1"/>
</dbReference>
<dbReference type="CDD" id="cd06577">
    <property type="entry name" value="PASTA_pknB"/>
    <property type="match status" value="3"/>
</dbReference>
<dbReference type="InterPro" id="IPR017441">
    <property type="entry name" value="Protein_kinase_ATP_BS"/>
</dbReference>
<dbReference type="Pfam" id="PF03793">
    <property type="entry name" value="PASTA"/>
    <property type="match status" value="3"/>
</dbReference>
<dbReference type="NCBIfam" id="NF033483">
    <property type="entry name" value="PknB_PASTA_kin"/>
    <property type="match status" value="1"/>
</dbReference>
<comment type="catalytic activity">
    <reaction evidence="8">
        <text>L-seryl-[protein] + ATP = O-phospho-L-seryl-[protein] + ADP + H(+)</text>
        <dbReference type="Rhea" id="RHEA:17989"/>
        <dbReference type="Rhea" id="RHEA-COMP:9863"/>
        <dbReference type="Rhea" id="RHEA-COMP:11604"/>
        <dbReference type="ChEBI" id="CHEBI:15378"/>
        <dbReference type="ChEBI" id="CHEBI:29999"/>
        <dbReference type="ChEBI" id="CHEBI:30616"/>
        <dbReference type="ChEBI" id="CHEBI:83421"/>
        <dbReference type="ChEBI" id="CHEBI:456216"/>
        <dbReference type="EC" id="2.7.11.1"/>
    </reaction>
</comment>
<dbReference type="InterPro" id="IPR000719">
    <property type="entry name" value="Prot_kinase_dom"/>
</dbReference>
<accession>A0A4R2KYL5</accession>
<keyword evidence="10" id="KW-0812">Transmembrane</keyword>
<dbReference type="FunFam" id="3.30.200.20:FF:000035">
    <property type="entry name" value="Serine/threonine protein kinase Stk1"/>
    <property type="match status" value="1"/>
</dbReference>
<protein>
    <recommendedName>
        <fullName evidence="1">non-specific serine/threonine protein kinase</fullName>
        <ecNumber evidence="1">2.7.11.1</ecNumber>
    </recommendedName>
</protein>
<keyword evidence="10" id="KW-1133">Transmembrane helix</keyword>
<dbReference type="Pfam" id="PF00069">
    <property type="entry name" value="Pkinase"/>
    <property type="match status" value="1"/>
</dbReference>
<dbReference type="SMART" id="SM00740">
    <property type="entry name" value="PASTA"/>
    <property type="match status" value="3"/>
</dbReference>
<dbReference type="AlphaFoldDB" id="A0A4R2KYL5"/>
<comment type="caution">
    <text evidence="13">The sequence shown here is derived from an EMBL/GenBank/DDBJ whole genome shotgun (WGS) entry which is preliminary data.</text>
</comment>
<evidence type="ECO:0000259" key="11">
    <source>
        <dbReference type="PROSITE" id="PS50011"/>
    </source>
</evidence>
<keyword evidence="6 9" id="KW-0067">ATP-binding</keyword>
<dbReference type="GO" id="GO:0005524">
    <property type="term" value="F:ATP binding"/>
    <property type="evidence" value="ECO:0007669"/>
    <property type="project" value="UniProtKB-UniRule"/>
</dbReference>
<dbReference type="PROSITE" id="PS50011">
    <property type="entry name" value="PROTEIN_KINASE_DOM"/>
    <property type="match status" value="1"/>
</dbReference>
<sequence>MIGKILGDRYEIIEKIGGGGMALVYKAKCNLLNRYVAVKILRREFTSDEEFIQSFRKESQAAASLSHPNVVNIYDVGNDENDIYYIVMEYVKGKTLKKIIKERGPLSTNEIIDIGKQISLGLQHAHNNHIVHRDIKPHNILITDDGRVKVTDFGIARAVTSSTVTNTGNIIGSVHYFSPEQARGGYIDEKSDLYSLGIVLYEMATGKVPFEGESPISVALKHINEDIIPPSLINEYIPEALEDIIMKATQKDQSKRYNSTKEIHEDLEQTLIQPGGSFVKFEEDDDSPTQVIPVIKNEDIQLNDGFESKKSKKSNRTIVLGAIATAFVLAILFTGLVFYLKDKLIIPEKAIPSVIGKSYEEGKNNLENLGFGVELAAERNSDQYEKGYIIEQDPVAGEIRKAGYTLKLTVSKGPELVEVPSFTNKNINEIGYMLDNAGLEEGKVQYDYNALPSGIIISQSPEARKEVAKGSEINFVVSQGPEIRTILMPNLVGEMIEKAKNTLETSGLKLEKIEEKFDDTVEKDIVISQSVKAGSEIEERKVINLVVSKGPEEVSQPPEEDELQMKSISFPLFYDQAKAEAFVLKIVKIQNGISTDVYRATHYKSKSGKEKITIQGRDKATIEIYFDNTLITTKQIDFETGKIYD</sequence>
<keyword evidence="4 9" id="KW-0547">Nucleotide-binding</keyword>
<evidence type="ECO:0000259" key="12">
    <source>
        <dbReference type="PROSITE" id="PS51178"/>
    </source>
</evidence>
<dbReference type="GO" id="GO:0004674">
    <property type="term" value="F:protein serine/threonine kinase activity"/>
    <property type="evidence" value="ECO:0007669"/>
    <property type="project" value="UniProtKB-KW"/>
</dbReference>
<reference evidence="13 14" key="1">
    <citation type="submission" date="2019-03" db="EMBL/GenBank/DDBJ databases">
        <title>Genomic Encyclopedia of Type Strains, Phase IV (KMG-IV): sequencing the most valuable type-strain genomes for metagenomic binning, comparative biology and taxonomic classification.</title>
        <authorList>
            <person name="Goeker M."/>
        </authorList>
    </citation>
    <scope>NUCLEOTIDE SEQUENCE [LARGE SCALE GENOMIC DNA]</scope>
    <source>
        <strain evidence="13 14">DSM 102940</strain>
    </source>
</reference>
<feature type="binding site" evidence="9">
    <location>
        <position position="39"/>
    </location>
    <ligand>
        <name>ATP</name>
        <dbReference type="ChEBI" id="CHEBI:30616"/>
    </ligand>
</feature>
<feature type="domain" description="Protein kinase" evidence="11">
    <location>
        <begin position="10"/>
        <end position="267"/>
    </location>
</feature>
<dbReference type="Gene3D" id="1.10.510.10">
    <property type="entry name" value="Transferase(Phosphotransferase) domain 1"/>
    <property type="match status" value="1"/>
</dbReference>
<evidence type="ECO:0000256" key="4">
    <source>
        <dbReference type="ARBA" id="ARBA00022741"/>
    </source>
</evidence>